<reference evidence="3" key="1">
    <citation type="journal article" date="2017" name="Nat. Commun.">
        <title>The North American bullfrog draft genome provides insight into hormonal regulation of long noncoding RNA.</title>
        <authorList>
            <person name="Hammond S.A."/>
            <person name="Warren R.L."/>
            <person name="Vandervalk B.P."/>
            <person name="Kucuk E."/>
            <person name="Khan H."/>
            <person name="Gibb E.A."/>
            <person name="Pandoh P."/>
            <person name="Kirk H."/>
            <person name="Zhao Y."/>
            <person name="Jones M."/>
            <person name="Mungall A.J."/>
            <person name="Coope R."/>
            <person name="Pleasance S."/>
            <person name="Moore R.A."/>
            <person name="Holt R.A."/>
            <person name="Round J.M."/>
            <person name="Ohora S."/>
            <person name="Walle B.V."/>
            <person name="Veldhoen N."/>
            <person name="Helbing C.C."/>
            <person name="Birol I."/>
        </authorList>
    </citation>
    <scope>NUCLEOTIDE SEQUENCE [LARGE SCALE GENOMIC DNA]</scope>
</reference>
<evidence type="ECO:0000313" key="3">
    <source>
        <dbReference type="Proteomes" id="UP000228934"/>
    </source>
</evidence>
<dbReference type="Proteomes" id="UP000228934">
    <property type="component" value="Unassembled WGS sequence"/>
</dbReference>
<evidence type="ECO:0000256" key="1">
    <source>
        <dbReference type="SAM" id="MobiDB-lite"/>
    </source>
</evidence>
<dbReference type="AlphaFoldDB" id="A0A2G9RWY4"/>
<dbReference type="PANTHER" id="PTHR21505:SF8">
    <property type="entry name" value="DPT-YFP REPRESSOR BY OVEREXPRESSION, ISOFORM D-RELATED"/>
    <property type="match status" value="1"/>
</dbReference>
<evidence type="ECO:0000313" key="2">
    <source>
        <dbReference type="EMBL" id="PIO32275.1"/>
    </source>
</evidence>
<feature type="region of interest" description="Disordered" evidence="1">
    <location>
        <begin position="58"/>
        <end position="123"/>
    </location>
</feature>
<protein>
    <recommendedName>
        <fullName evidence="4">MADF domain-containing protein</fullName>
    </recommendedName>
</protein>
<dbReference type="PANTHER" id="PTHR21505">
    <property type="entry name" value="MADF DOMAIN-CONTAINING PROTEIN-RELATED"/>
    <property type="match status" value="1"/>
</dbReference>
<evidence type="ECO:0008006" key="4">
    <source>
        <dbReference type="Google" id="ProtNLM"/>
    </source>
</evidence>
<proteinExistence type="predicted"/>
<name>A0A2G9RWY4_AQUCT</name>
<gene>
    <name evidence="2" type="ORF">AB205_0093680</name>
</gene>
<keyword evidence="3" id="KW-1185">Reference proteome</keyword>
<feature type="compositionally biased region" description="Low complexity" evidence="1">
    <location>
        <begin position="64"/>
        <end position="75"/>
    </location>
</feature>
<sequence length="238" mass="25997">MSDRVYRALELVKPVYPTADITNLKAKIGSLRSGASADDIYVPRLWYYNSLCFLSDQTEPRPSPSTLPSTSAEAPGPSTQEEDVEEPSLTQESLSQEEAVASSLTESQVPPLRPPIKRTRKARNLKEATAAFLRHATVAISMTPGGHEAFGCLTASKLEHMEEVQRTICEEIILQALNKGTRGELTRQTHLCELNHAPPPSPPTPQPPHHSSMEGSLEGSVESDGLGLVWSGKKHRLL</sequence>
<feature type="region of interest" description="Disordered" evidence="1">
    <location>
        <begin position="193"/>
        <end position="224"/>
    </location>
</feature>
<organism evidence="2 3">
    <name type="scientific">Aquarana catesbeiana</name>
    <name type="common">American bullfrog</name>
    <name type="synonym">Rana catesbeiana</name>
    <dbReference type="NCBI Taxonomy" id="8400"/>
    <lineage>
        <taxon>Eukaryota</taxon>
        <taxon>Metazoa</taxon>
        <taxon>Chordata</taxon>
        <taxon>Craniata</taxon>
        <taxon>Vertebrata</taxon>
        <taxon>Euteleostomi</taxon>
        <taxon>Amphibia</taxon>
        <taxon>Batrachia</taxon>
        <taxon>Anura</taxon>
        <taxon>Neobatrachia</taxon>
        <taxon>Ranoidea</taxon>
        <taxon>Ranidae</taxon>
        <taxon>Aquarana</taxon>
    </lineage>
</organism>
<accession>A0A2G9RWY4</accession>
<feature type="compositionally biased region" description="Pro residues" evidence="1">
    <location>
        <begin position="197"/>
        <end position="208"/>
    </location>
</feature>
<feature type="compositionally biased region" description="Polar residues" evidence="1">
    <location>
        <begin position="88"/>
        <end position="108"/>
    </location>
</feature>
<dbReference type="EMBL" id="KV933113">
    <property type="protein sequence ID" value="PIO32275.1"/>
    <property type="molecule type" value="Genomic_DNA"/>
</dbReference>